<dbReference type="InterPro" id="IPR058058">
    <property type="entry name" value="CBU_0592-like"/>
</dbReference>
<name>A0A4R3I8S7_9GAMM</name>
<gene>
    <name evidence="3" type="ORF">BCF53_103362</name>
</gene>
<dbReference type="Proteomes" id="UP000295793">
    <property type="component" value="Unassembled WGS sequence"/>
</dbReference>
<accession>A0A4R3I8S7</accession>
<organism evidence="3 4">
    <name type="scientific">Reinekea marinisedimentorum</name>
    <dbReference type="NCBI Taxonomy" id="230495"/>
    <lineage>
        <taxon>Bacteria</taxon>
        <taxon>Pseudomonadati</taxon>
        <taxon>Pseudomonadota</taxon>
        <taxon>Gammaproteobacteria</taxon>
        <taxon>Oceanospirillales</taxon>
        <taxon>Saccharospirillaceae</taxon>
        <taxon>Reinekea</taxon>
    </lineage>
</organism>
<evidence type="ECO:0000313" key="3">
    <source>
        <dbReference type="EMBL" id="TCS42692.1"/>
    </source>
</evidence>
<dbReference type="Pfam" id="PF26604">
    <property type="entry name" value="CBU_0592"/>
    <property type="match status" value="1"/>
</dbReference>
<feature type="domain" description="CBU-0592-like" evidence="2">
    <location>
        <begin position="4"/>
        <end position="77"/>
    </location>
</feature>
<feature type="transmembrane region" description="Helical" evidence="1">
    <location>
        <begin position="34"/>
        <end position="52"/>
    </location>
</feature>
<feature type="transmembrane region" description="Helical" evidence="1">
    <location>
        <begin position="58"/>
        <end position="76"/>
    </location>
</feature>
<reference evidence="3 4" key="1">
    <citation type="submission" date="2019-03" db="EMBL/GenBank/DDBJ databases">
        <title>Genomic Encyclopedia of Archaeal and Bacterial Type Strains, Phase II (KMG-II): from individual species to whole genera.</title>
        <authorList>
            <person name="Goeker M."/>
        </authorList>
    </citation>
    <scope>NUCLEOTIDE SEQUENCE [LARGE SCALE GENOMIC DNA]</scope>
    <source>
        <strain evidence="3 4">DSM 15388</strain>
    </source>
</reference>
<dbReference type="AlphaFoldDB" id="A0A4R3I8S7"/>
<evidence type="ECO:0000256" key="1">
    <source>
        <dbReference type="SAM" id="Phobius"/>
    </source>
</evidence>
<protein>
    <recommendedName>
        <fullName evidence="2">CBU-0592-like domain-containing protein</fullName>
    </recommendedName>
</protein>
<keyword evidence="1" id="KW-1133">Transmembrane helix</keyword>
<evidence type="ECO:0000313" key="4">
    <source>
        <dbReference type="Proteomes" id="UP000295793"/>
    </source>
</evidence>
<dbReference type="EMBL" id="SLZR01000003">
    <property type="protein sequence ID" value="TCS42692.1"/>
    <property type="molecule type" value="Genomic_DNA"/>
</dbReference>
<proteinExistence type="predicted"/>
<dbReference type="NCBIfam" id="NF047864">
    <property type="entry name" value="CBU_0592_membra"/>
    <property type="match status" value="1"/>
</dbReference>
<comment type="caution">
    <text evidence="3">The sequence shown here is derived from an EMBL/GenBank/DDBJ whole genome shotgun (WGS) entry which is preliminary data.</text>
</comment>
<keyword evidence="4" id="KW-1185">Reference proteome</keyword>
<keyword evidence="1" id="KW-0472">Membrane</keyword>
<evidence type="ECO:0000259" key="2">
    <source>
        <dbReference type="Pfam" id="PF26604"/>
    </source>
</evidence>
<sequence length="104" mass="11047">MDLFDAAGIVGAGLYLASYALLSTDRISANGAKYIGMNLAAAVCMLISLTANWNAPSFFVQVCWVIFSLNGLFNCYKTQNQQRSVQLATLGTATPNGTFVSPAN</sequence>
<feature type="transmembrane region" description="Helical" evidence="1">
    <location>
        <begin position="6"/>
        <end position="22"/>
    </location>
</feature>
<keyword evidence="1" id="KW-0812">Transmembrane</keyword>